<dbReference type="AlphaFoldDB" id="A0A096CS47"/>
<dbReference type="RefSeq" id="WP_038151081.1">
    <property type="nucleotide sequence ID" value="NZ_JRNT01000005.1"/>
</dbReference>
<dbReference type="GO" id="GO:0016852">
    <property type="term" value="F:sirohydrochlorin cobaltochelatase activity"/>
    <property type="evidence" value="ECO:0007669"/>
    <property type="project" value="InterPro"/>
</dbReference>
<dbReference type="PIRSF" id="PIRSF033579">
    <property type="entry name" value="Anaer_Co_chel"/>
    <property type="match status" value="1"/>
</dbReference>
<keyword evidence="1" id="KW-0479">Metal-binding</keyword>
<evidence type="ECO:0000313" key="2">
    <source>
        <dbReference type="EMBL" id="KGF48169.1"/>
    </source>
</evidence>
<dbReference type="Proteomes" id="UP000029628">
    <property type="component" value="Unassembled WGS sequence"/>
</dbReference>
<dbReference type="GO" id="GO:0019251">
    <property type="term" value="P:anaerobic cobalamin biosynthetic process"/>
    <property type="evidence" value="ECO:0007669"/>
    <property type="project" value="InterPro"/>
</dbReference>
<keyword evidence="3" id="KW-1185">Reference proteome</keyword>
<feature type="binding site" evidence="1">
    <location>
        <position position="216"/>
    </location>
    <ligand>
        <name>Co(2+)</name>
        <dbReference type="ChEBI" id="CHEBI:48828"/>
    </ligand>
</feature>
<dbReference type="SUPFAM" id="SSF53800">
    <property type="entry name" value="Chelatase"/>
    <property type="match status" value="1"/>
</dbReference>
<accession>A0A096CS47</accession>
<dbReference type="InterPro" id="IPR010388">
    <property type="entry name" value="Anaerobic_Co-chelatase"/>
</dbReference>
<evidence type="ECO:0000256" key="1">
    <source>
        <dbReference type="PIRSR" id="PIRSR033579-3"/>
    </source>
</evidence>
<proteinExistence type="predicted"/>
<dbReference type="Gene3D" id="3.40.50.1400">
    <property type="match status" value="2"/>
</dbReference>
<organism evidence="2 3">
    <name type="scientific">Veillonella montpellierensis DNF00314</name>
    <dbReference type="NCBI Taxonomy" id="1401067"/>
    <lineage>
        <taxon>Bacteria</taxon>
        <taxon>Bacillati</taxon>
        <taxon>Bacillota</taxon>
        <taxon>Negativicutes</taxon>
        <taxon>Veillonellales</taxon>
        <taxon>Veillonellaceae</taxon>
        <taxon>Veillonella</taxon>
    </lineage>
</organism>
<dbReference type="GO" id="GO:0046872">
    <property type="term" value="F:metal ion binding"/>
    <property type="evidence" value="ECO:0007669"/>
    <property type="project" value="UniProtKB-KW"/>
</dbReference>
<dbReference type="eggNOG" id="COG4822">
    <property type="taxonomic scope" value="Bacteria"/>
</dbReference>
<sequence length="288" mass="32316">MTKQGIIIVSFGSVYQDAVEKSIGAMESKVKSIYGDVAIRRVFLSDALVEKWNEKYDTRVMTLQEALQSLRAEDIEEVYIQPFALVSDQCYQQMRKQVMKMIHTREYGFTQIAVGKPLLTSLGVKNYADDYTATIEAIVKHVSTKAIDKAIVLMANGQNQLEFSALQLKCLYGAAPNMVVFTANGFPNFKQALHILNRISYQDILVVPLALIGSTHLMDYLGGDRSDSIYALLTEEGYSVSIWNEGLGENPYIQELFLKHLSQTMRMAERRRSACKSEDSVASVRSLA</sequence>
<name>A0A096CS47_9FIRM</name>
<gene>
    <name evidence="2" type="ORF">HMPREF0872_00805</name>
</gene>
<evidence type="ECO:0000313" key="3">
    <source>
        <dbReference type="Proteomes" id="UP000029628"/>
    </source>
</evidence>
<comment type="caution">
    <text evidence="2">The sequence shown here is derived from an EMBL/GenBank/DDBJ whole genome shotgun (WGS) entry which is preliminary data.</text>
</comment>
<reference evidence="2 3" key="1">
    <citation type="submission" date="2014-07" db="EMBL/GenBank/DDBJ databases">
        <authorList>
            <person name="McCorrison J."/>
            <person name="Sanka R."/>
            <person name="Torralba M."/>
            <person name="Gillis M."/>
            <person name="Haft D.H."/>
            <person name="Methe B."/>
            <person name="Sutton G."/>
            <person name="Nelson K.E."/>
        </authorList>
    </citation>
    <scope>NUCLEOTIDE SEQUENCE [LARGE SCALE GENOMIC DNA]</scope>
    <source>
        <strain evidence="2 3">DNF00314</strain>
    </source>
</reference>
<keyword evidence="1" id="KW-0170">Cobalt</keyword>
<protein>
    <submittedName>
        <fullName evidence="2">Cobalt chelatase</fullName>
    </submittedName>
</protein>
<dbReference type="EMBL" id="JRNT01000005">
    <property type="protein sequence ID" value="KGF48169.1"/>
    <property type="molecule type" value="Genomic_DNA"/>
</dbReference>
<dbReference type="Pfam" id="PF06180">
    <property type="entry name" value="CbiK"/>
    <property type="match status" value="1"/>
</dbReference>